<dbReference type="NCBIfam" id="NF047615">
    <property type="entry name" value="LIC13259_LIC11441_fam"/>
    <property type="match status" value="1"/>
</dbReference>
<comment type="caution">
    <text evidence="1">The sequence shown here is derived from an EMBL/GenBank/DDBJ whole genome shotgun (WGS) entry which is preliminary data.</text>
</comment>
<keyword evidence="2" id="KW-1185">Reference proteome</keyword>
<name>T0F3F6_9LEPT</name>
<gene>
    <name evidence="1" type="ORF">LEP1GSC050_3159</name>
</gene>
<sequence>MFFVLKGKKTNHSSYSRSFMKFSFAPVFCLIVLSVTCGKKEVKPILETEKPLFEALIEQNETIVNGLLKSENQAPDIKELEKALDALINANGGLAESAIEMKKALTDHKTSDVEGSFLAYSSFSEILATTMKVRSLDYGRNRFYCPMVKKTWVVSGKKIRNPYAPEMRDCGDLIP</sequence>
<evidence type="ECO:0000313" key="2">
    <source>
        <dbReference type="Proteomes" id="UP000015454"/>
    </source>
</evidence>
<organism evidence="1 2">
    <name type="scientific">Leptospira broomii serovar Hurstbridge str. 5399</name>
    <dbReference type="NCBI Taxonomy" id="1049789"/>
    <lineage>
        <taxon>Bacteria</taxon>
        <taxon>Pseudomonadati</taxon>
        <taxon>Spirochaetota</taxon>
        <taxon>Spirochaetia</taxon>
        <taxon>Leptospirales</taxon>
        <taxon>Leptospiraceae</taxon>
        <taxon>Leptospira</taxon>
    </lineage>
</organism>
<dbReference type="EMBL" id="AHMO02000008">
    <property type="protein sequence ID" value="EQA45600.1"/>
    <property type="molecule type" value="Genomic_DNA"/>
</dbReference>
<dbReference type="Proteomes" id="UP000015454">
    <property type="component" value="Unassembled WGS sequence"/>
</dbReference>
<dbReference type="AlphaFoldDB" id="T0F3F6"/>
<proteinExistence type="predicted"/>
<evidence type="ECO:0000313" key="1">
    <source>
        <dbReference type="EMBL" id="EQA45600.1"/>
    </source>
</evidence>
<reference evidence="1" key="1">
    <citation type="submission" date="2013-05" db="EMBL/GenBank/DDBJ databases">
        <authorList>
            <person name="Harkins D.M."/>
            <person name="Durkin A.S."/>
            <person name="Brinkac L.M."/>
            <person name="Haft D.H."/>
            <person name="Selengut J.D."/>
            <person name="Sanka R."/>
            <person name="DePew J."/>
            <person name="Purushe J."/>
            <person name="Hartskeerl R.A."/>
            <person name="Ahmed A."/>
            <person name="van der Linden H."/>
            <person name="Goris M.G.A."/>
            <person name="Vinetz J.M."/>
            <person name="Sutton G.G."/>
            <person name="Nierman W.C."/>
            <person name="Fouts D.E."/>
        </authorList>
    </citation>
    <scope>NUCLEOTIDE SEQUENCE [LARGE SCALE GENOMIC DNA]</scope>
    <source>
        <strain evidence="1">5399</strain>
    </source>
</reference>
<accession>T0F3F6</accession>
<dbReference type="STRING" id="1049789.LEP1GSC050_3159"/>
<protein>
    <submittedName>
        <fullName evidence="1">PF11827 family protein</fullName>
    </submittedName>
</protein>